<feature type="region of interest" description="Disordered" evidence="4">
    <location>
        <begin position="30"/>
        <end position="49"/>
    </location>
</feature>
<keyword evidence="2" id="KW-0677">Repeat</keyword>
<dbReference type="RefSeq" id="WP_332867774.1">
    <property type="nucleotide sequence ID" value="NZ_JBAFSM010000088.1"/>
</dbReference>
<feature type="compositionally biased region" description="Pro residues" evidence="4">
    <location>
        <begin position="383"/>
        <end position="396"/>
    </location>
</feature>
<feature type="repeat" description="WD" evidence="3">
    <location>
        <begin position="539"/>
        <end position="580"/>
    </location>
</feature>
<keyword evidence="6" id="KW-1185">Reference proteome</keyword>
<dbReference type="CDD" id="cd00200">
    <property type="entry name" value="WD40"/>
    <property type="match status" value="1"/>
</dbReference>
<evidence type="ECO:0000313" key="6">
    <source>
        <dbReference type="Proteomes" id="UP001328733"/>
    </source>
</evidence>
<organism evidence="5 6">
    <name type="scientific">Pannus brasiliensis CCIBt3594</name>
    <dbReference type="NCBI Taxonomy" id="1427578"/>
    <lineage>
        <taxon>Bacteria</taxon>
        <taxon>Bacillati</taxon>
        <taxon>Cyanobacteriota</taxon>
        <taxon>Cyanophyceae</taxon>
        <taxon>Oscillatoriophycideae</taxon>
        <taxon>Chroococcales</taxon>
        <taxon>Microcystaceae</taxon>
        <taxon>Pannus</taxon>
    </lineage>
</organism>
<feature type="compositionally biased region" description="Basic and acidic residues" evidence="4">
    <location>
        <begin position="350"/>
        <end position="367"/>
    </location>
</feature>
<dbReference type="InterPro" id="IPR015943">
    <property type="entry name" value="WD40/YVTN_repeat-like_dom_sf"/>
</dbReference>
<reference evidence="5 6" key="1">
    <citation type="submission" date="2024-01" db="EMBL/GenBank/DDBJ databases">
        <title>Genomic insights into the taxonomy and metabolism of the cyanobacterium Pannus brasiliensis CCIBt3594.</title>
        <authorList>
            <person name="Machado M."/>
            <person name="Botero N.B."/>
            <person name="Andreote A.P.D."/>
            <person name="Feitosa A.M.T."/>
            <person name="Popin R."/>
            <person name="Sivonen K."/>
            <person name="Fiore M.F."/>
        </authorList>
    </citation>
    <scope>NUCLEOTIDE SEQUENCE [LARGE SCALE GENOMIC DNA]</scope>
    <source>
        <strain evidence="5 6">CCIBt3594</strain>
    </source>
</reference>
<dbReference type="Pfam" id="PF25173">
    <property type="entry name" value="Beta-prop_WDR3_1st"/>
    <property type="match status" value="1"/>
</dbReference>
<feature type="repeat" description="WD" evidence="3">
    <location>
        <begin position="581"/>
        <end position="622"/>
    </location>
</feature>
<accession>A0AAW9QYG7</accession>
<gene>
    <name evidence="5" type="ORF">V0288_24475</name>
</gene>
<dbReference type="SMART" id="SM00320">
    <property type="entry name" value="WD40"/>
    <property type="match status" value="7"/>
</dbReference>
<protein>
    <submittedName>
        <fullName evidence="5">WD40 repeat domain-containing protein</fullName>
    </submittedName>
</protein>
<feature type="repeat" description="WD" evidence="3">
    <location>
        <begin position="623"/>
        <end position="668"/>
    </location>
</feature>
<evidence type="ECO:0000256" key="3">
    <source>
        <dbReference type="PROSITE-ProRule" id="PRU00221"/>
    </source>
</evidence>
<dbReference type="PROSITE" id="PS50294">
    <property type="entry name" value="WD_REPEATS_REGION"/>
    <property type="match status" value="5"/>
</dbReference>
<keyword evidence="1 3" id="KW-0853">WD repeat</keyword>
<dbReference type="Gene3D" id="2.130.10.10">
    <property type="entry name" value="YVTN repeat-like/Quinoprotein amine dehydrogenase"/>
    <property type="match status" value="2"/>
</dbReference>
<feature type="repeat" description="WD" evidence="3">
    <location>
        <begin position="412"/>
        <end position="453"/>
    </location>
</feature>
<dbReference type="PROSITE" id="PS50082">
    <property type="entry name" value="WD_REPEATS_2"/>
    <property type="match status" value="5"/>
</dbReference>
<comment type="caution">
    <text evidence="5">The sequence shown here is derived from an EMBL/GenBank/DDBJ whole genome shotgun (WGS) entry which is preliminary data.</text>
</comment>
<proteinExistence type="predicted"/>
<dbReference type="AlphaFoldDB" id="A0AAW9QYG7"/>
<dbReference type="PRINTS" id="PR00320">
    <property type="entry name" value="GPROTEINBRPT"/>
</dbReference>
<dbReference type="InterPro" id="IPR020472">
    <property type="entry name" value="WD40_PAC1"/>
</dbReference>
<dbReference type="EMBL" id="JBAFSM010000088">
    <property type="protein sequence ID" value="MEG3440306.1"/>
    <property type="molecule type" value="Genomic_DNA"/>
</dbReference>
<dbReference type="Pfam" id="PF00400">
    <property type="entry name" value="WD40"/>
    <property type="match status" value="1"/>
</dbReference>
<dbReference type="PANTHER" id="PTHR19848:SF8">
    <property type="entry name" value="F-BOX AND WD REPEAT DOMAIN CONTAINING 7"/>
    <property type="match status" value="1"/>
</dbReference>
<dbReference type="PANTHER" id="PTHR19848">
    <property type="entry name" value="WD40 REPEAT PROTEIN"/>
    <property type="match status" value="1"/>
</dbReference>
<dbReference type="InterPro" id="IPR036322">
    <property type="entry name" value="WD40_repeat_dom_sf"/>
</dbReference>
<dbReference type="SUPFAM" id="SSF50978">
    <property type="entry name" value="WD40 repeat-like"/>
    <property type="match status" value="1"/>
</dbReference>
<feature type="region of interest" description="Disordered" evidence="4">
    <location>
        <begin position="350"/>
        <end position="396"/>
    </location>
</feature>
<evidence type="ECO:0000256" key="2">
    <source>
        <dbReference type="ARBA" id="ARBA00022737"/>
    </source>
</evidence>
<dbReference type="InterPro" id="IPR001680">
    <property type="entry name" value="WD40_rpt"/>
</dbReference>
<sequence length="703" mass="78319">MEWQLALQLLQGLPTLLEILTTLQKWSIDEPKSSPRISPSVDKKQADHQDNYRSLQQQKILEQWPLGLVPSQFAGEKIYGIPALQVLLAPLYREGTDPALEENFSPLETRLSRDLGDFLSQHYPIADRERPVEFLAGIWRENSLEREGRVKALHDRLFDRPCLLLEPEIIGEGFTLRVAWWGFGGDRYVYHPVIVDFPYRTILETSAKRRANRWQAIAERLLSSGESPETIDRLAGDNAANLELWEREKRWQTDGIETKDLALPYSFTREDFLSLSRTLAPVFRAVTAKIADCYHGNRAGVSPRLHDLGDSLVSFPDEGVEESIDRTLLEAYRHLMTRFESIDRFGQKKAVKTNENRAEKQDFDRNRSNTSFSFQGEKRAFTPPEPLPPAPCPLPPASLPIDPGTLSLARTLTGYSGQTASLAISPNGEFLIGAGDDQRIRLWRLGTGAIEQTLAGYPGRILALTLSADGRWLGSVHRDIDRSCIQLRDLRSGELKHSLLGHNKAARCLVITPDNASLISAGQKIKIWDTRTGALQYTLSGHEKSIQALSLSPNGQILASASADKTVRLWHLPSGRLLHTLTGHLDWVRAIAFSADGQLLASAGDDRSIRVWRVAAGQLLTELSGHEDSVLALAFAAPSAGHPRILFSAGKDGAIKRWQIDTGGFTRTFSGHRQWVSSLALCPRGRVLASGSDDRTIRIWKVA</sequence>
<evidence type="ECO:0000256" key="1">
    <source>
        <dbReference type="ARBA" id="ARBA00022574"/>
    </source>
</evidence>
<evidence type="ECO:0000256" key="4">
    <source>
        <dbReference type="SAM" id="MobiDB-lite"/>
    </source>
</evidence>
<dbReference type="Proteomes" id="UP001328733">
    <property type="component" value="Unassembled WGS sequence"/>
</dbReference>
<feature type="repeat" description="WD" evidence="3">
    <location>
        <begin position="669"/>
        <end position="703"/>
    </location>
</feature>
<name>A0AAW9QYG7_9CHRO</name>
<evidence type="ECO:0000313" key="5">
    <source>
        <dbReference type="EMBL" id="MEG3440306.1"/>
    </source>
</evidence>